<evidence type="ECO:0000313" key="5">
    <source>
        <dbReference type="EMBL" id="KAK7857510.1"/>
    </source>
</evidence>
<protein>
    <submittedName>
        <fullName evidence="5">Monooxygenase 3</fullName>
    </submittedName>
</protein>
<accession>A0AAW0M1U2</accession>
<evidence type="ECO:0000313" key="6">
    <source>
        <dbReference type="Proteomes" id="UP000237347"/>
    </source>
</evidence>
<dbReference type="Pfam" id="PF01494">
    <property type="entry name" value="FAD_binding_3"/>
    <property type="match status" value="3"/>
</dbReference>
<dbReference type="InterPro" id="IPR036188">
    <property type="entry name" value="FAD/NAD-bd_sf"/>
</dbReference>
<dbReference type="Gene3D" id="3.50.50.60">
    <property type="entry name" value="FAD/NAD(P)-binding domain"/>
    <property type="match status" value="4"/>
</dbReference>
<dbReference type="Proteomes" id="UP000237347">
    <property type="component" value="Unassembled WGS sequence"/>
</dbReference>
<dbReference type="PRINTS" id="PR00420">
    <property type="entry name" value="RNGMNOXGNASE"/>
</dbReference>
<evidence type="ECO:0000256" key="3">
    <source>
        <dbReference type="ARBA" id="ARBA00024018"/>
    </source>
</evidence>
<dbReference type="PANTHER" id="PTHR45934:SF20">
    <property type="entry name" value="MONOOXYGENASE 2-RELATED"/>
    <property type="match status" value="1"/>
</dbReference>
<feature type="domain" description="FAD-binding" evidence="4">
    <location>
        <begin position="6"/>
        <end position="69"/>
    </location>
</feature>
<evidence type="ECO:0000256" key="1">
    <source>
        <dbReference type="ARBA" id="ARBA00023002"/>
    </source>
</evidence>
<keyword evidence="1" id="KW-0560">Oxidoreductase</keyword>
<keyword evidence="6" id="KW-1185">Reference proteome</keyword>
<reference evidence="5 6" key="1">
    <citation type="journal article" date="2018" name="Sci. Data">
        <title>The draft genome sequence of cork oak.</title>
        <authorList>
            <person name="Ramos A.M."/>
            <person name="Usie A."/>
            <person name="Barbosa P."/>
            <person name="Barros P.M."/>
            <person name="Capote T."/>
            <person name="Chaves I."/>
            <person name="Simoes F."/>
            <person name="Abreu I."/>
            <person name="Carrasquinho I."/>
            <person name="Faro C."/>
            <person name="Guimaraes J.B."/>
            <person name="Mendonca D."/>
            <person name="Nobrega F."/>
            <person name="Rodrigues L."/>
            <person name="Saibo N.J.M."/>
            <person name="Varela M.C."/>
            <person name="Egas C."/>
            <person name="Matos J."/>
            <person name="Miguel C.M."/>
            <person name="Oliveira M.M."/>
            <person name="Ricardo C.P."/>
            <person name="Goncalves S."/>
        </authorList>
    </citation>
    <scope>NUCLEOTIDE SEQUENCE [LARGE SCALE GENOMIC DNA]</scope>
    <source>
        <strain evidence="6">cv. HL8</strain>
    </source>
</reference>
<name>A0AAW0M1U2_QUESU</name>
<feature type="domain" description="FAD-binding" evidence="4">
    <location>
        <begin position="175"/>
        <end position="301"/>
    </location>
</feature>
<dbReference type="InterPro" id="IPR044560">
    <property type="entry name" value="MOase"/>
</dbReference>
<evidence type="ECO:0000256" key="2">
    <source>
        <dbReference type="ARBA" id="ARBA00023033"/>
    </source>
</evidence>
<feature type="domain" description="FAD-binding" evidence="4">
    <location>
        <begin position="594"/>
        <end position="803"/>
    </location>
</feature>
<organism evidence="5 6">
    <name type="scientific">Quercus suber</name>
    <name type="common">Cork oak</name>
    <dbReference type="NCBI Taxonomy" id="58331"/>
    <lineage>
        <taxon>Eukaryota</taxon>
        <taxon>Viridiplantae</taxon>
        <taxon>Streptophyta</taxon>
        <taxon>Embryophyta</taxon>
        <taxon>Tracheophyta</taxon>
        <taxon>Spermatophyta</taxon>
        <taxon>Magnoliopsida</taxon>
        <taxon>eudicotyledons</taxon>
        <taxon>Gunneridae</taxon>
        <taxon>Pentapetalae</taxon>
        <taxon>rosids</taxon>
        <taxon>fabids</taxon>
        <taxon>Fagales</taxon>
        <taxon>Fagaceae</taxon>
        <taxon>Quercus</taxon>
    </lineage>
</organism>
<dbReference type="InterPro" id="IPR002938">
    <property type="entry name" value="FAD-bd"/>
</dbReference>
<dbReference type="SUPFAM" id="SSF51905">
    <property type="entry name" value="FAD/NAD(P)-binding domain"/>
    <property type="match status" value="3"/>
</dbReference>
<dbReference type="PANTHER" id="PTHR45934">
    <property type="entry name" value="FAD/NAD(P)-BINDING OXIDOREDUCTASE FAMILY PROTEIN"/>
    <property type="match status" value="1"/>
</dbReference>
<gene>
    <name evidence="5" type="primary">MO3_13</name>
    <name evidence="5" type="ORF">CFP56_017034</name>
</gene>
<dbReference type="GO" id="GO:0071949">
    <property type="term" value="F:FAD binding"/>
    <property type="evidence" value="ECO:0007669"/>
    <property type="project" value="InterPro"/>
</dbReference>
<comment type="caution">
    <text evidence="5">The sequence shown here is derived from an EMBL/GenBank/DDBJ whole genome shotgun (WGS) entry which is preliminary data.</text>
</comment>
<sequence>MEVGEDIVIVGAGIAGLTTSLGLHKLGIRSLVLESSDELRTAGYALTLWTNAWKALDAVGIGDSLRLQHDLLDGNVSTSTLSGLETSNTSFKVKGNNGDHEVRRVKRNLLLEAIAKELPSAYIRYSSKVVSIEEAGFYKLVHLADGTTYKTKVLIGHGFEPKFRQFFGNGLRFGFVPCDDNSVYWFFTWTPSSQEKEREDSPSKMKHFVLSKLGKVPDQIRAVIENTELDNFIPYPIRYRYPWELLWRNISKGNVCVTGDALHPMTPDIGQGGCAALEDSVVLARCLAKALSDETSKESKDKDERELDEYKRIEMGLKKYAKERKWRNIELIRQLTLLGIRSLVLESSHSLRITGFAFIAWTNAWRALDAVGLADSLRQQHKQFYSLGIRSLVLESSHSLRITGFAFIALTNAWRALDVVDLGASLWQQHKQFYSGDHEVRCLEALANELPSGTIRFSSKVVSIEESGFYKLVHLADGTIIKTKALIGCDGVNSVVAKWLDFNALTFTGRVAVRGWINFKSNHGFEPKLLQFMVIGFQSGFLPNDDIGVYWVLTSHEDTLSKPGNCYLCSGDHEFRCVNRMLLLEALSKELPSGTIRFSSKVVSIETSGFYKLVHLADGTILKTKVLIGCDGVNSVVAKWLGFKAPTFTGRASIRGCVNFKSNHGFEPKFFQFFGKGFRSGFLPYNDIGVYWFLATSEDKEREDDPIKMKQFVLSKLGNVYVPDQIKAIVENTELDSIISSPLRYRHPWELLWGNINKDNVCVAGDALHPMTPDLGQGGCAALEDSVVLARCLAGALLKEQSEETKGKGDREREEYKRIEMGLKKYAKERRWRSMELISTAYFIGFINQGNGQVTTFLRDNILPAFLAGLLLKRADFDCGKLRIS</sequence>
<comment type="similarity">
    <text evidence="3">Belongs to the 3-hydroxybenzoate 6-hydroxylase family.</text>
</comment>
<proteinExistence type="inferred from homology"/>
<dbReference type="EMBL" id="PKMF04000026">
    <property type="protein sequence ID" value="KAK7857510.1"/>
    <property type="molecule type" value="Genomic_DNA"/>
</dbReference>
<keyword evidence="2 5" id="KW-0503">Monooxygenase</keyword>
<dbReference type="GO" id="GO:0004497">
    <property type="term" value="F:monooxygenase activity"/>
    <property type="evidence" value="ECO:0007669"/>
    <property type="project" value="UniProtKB-KW"/>
</dbReference>
<dbReference type="AlphaFoldDB" id="A0AAW0M1U2"/>
<evidence type="ECO:0000259" key="4">
    <source>
        <dbReference type="Pfam" id="PF01494"/>
    </source>
</evidence>